<sequence>MSYCSMSGLFTTRPMILTTSGYIFDEYAIKSYLNEFKKCPITGMPSTHKNLIECKNSNNFKCVFSQHTDLITLLEEIKNQWQKYILEYFQLKNNLLYIRQELILSYYQNDAAYRALVSALRDRNKLKKVIFTLKKLLCK</sequence>
<evidence type="ECO:0000256" key="4">
    <source>
        <dbReference type="ARBA" id="ARBA00022728"/>
    </source>
</evidence>
<evidence type="ECO:0000256" key="3">
    <source>
        <dbReference type="ARBA" id="ARBA00022664"/>
    </source>
</evidence>
<gene>
    <name evidence="7" type="primary">prp19</name>
</gene>
<dbReference type="InterPro" id="IPR013083">
    <property type="entry name" value="Znf_RING/FYVE/PHD"/>
</dbReference>
<evidence type="ECO:0000259" key="6">
    <source>
        <dbReference type="SMART" id="SM00504"/>
    </source>
</evidence>
<dbReference type="GO" id="GO:0004842">
    <property type="term" value="F:ubiquitin-protein transferase activity"/>
    <property type="evidence" value="ECO:0007669"/>
    <property type="project" value="InterPro"/>
</dbReference>
<keyword evidence="3" id="KW-0507">mRNA processing</keyword>
<dbReference type="GO" id="GO:0005681">
    <property type="term" value="C:spliceosomal complex"/>
    <property type="evidence" value="ECO:0007669"/>
    <property type="project" value="UniProtKB-KW"/>
</dbReference>
<dbReference type="InterPro" id="IPR013915">
    <property type="entry name" value="Prp19_cc"/>
</dbReference>
<geneLocation type="nucleomorph" evidence="7"/>
<proteinExistence type="inferred from homology"/>
<dbReference type="InterPro" id="IPR003613">
    <property type="entry name" value="Ubox_domain"/>
</dbReference>
<evidence type="ECO:0000313" key="8">
    <source>
        <dbReference type="Proteomes" id="UP000243425"/>
    </source>
</evidence>
<accession>Q3LWF9</accession>
<dbReference type="AlphaFoldDB" id="Q3LWF9"/>
<dbReference type="GO" id="GO:0016567">
    <property type="term" value="P:protein ubiquitination"/>
    <property type="evidence" value="ECO:0007669"/>
    <property type="project" value="UniProtKB-UniPathway"/>
</dbReference>
<dbReference type="SUPFAM" id="SSF57850">
    <property type="entry name" value="RING/U-box"/>
    <property type="match status" value="1"/>
</dbReference>
<name>Q3LWF9_BIGNA</name>
<dbReference type="EMBL" id="DQ158856">
    <property type="protein sequence ID" value="ABA27206.1"/>
    <property type="molecule type" value="Genomic_DNA"/>
</dbReference>
<evidence type="ECO:0000313" key="7">
    <source>
        <dbReference type="EMBL" id="ABA27206.1"/>
    </source>
</evidence>
<dbReference type="Pfam" id="PF08606">
    <property type="entry name" value="Prp19"/>
    <property type="match status" value="1"/>
</dbReference>
<evidence type="ECO:0000256" key="1">
    <source>
        <dbReference type="ARBA" id="ARBA00006388"/>
    </source>
</evidence>
<dbReference type="RefSeq" id="XP_001712818.1">
    <property type="nucleotide sequence ID" value="XM_001712766.1"/>
</dbReference>
<reference evidence="7 8" key="1">
    <citation type="journal article" date="2006" name="Proc. Natl. Acad. Sci. U.S.A.">
        <title>Complete nucleotide sequence of the chlorarachniophyte nucleomorph: nature's smallest nucleus.</title>
        <authorList>
            <person name="Gilson P.R."/>
            <person name="Su V."/>
            <person name="Slamovits C.H."/>
            <person name="Reith M.E."/>
            <person name="Keeling P.J."/>
            <person name="McFadden G.I."/>
        </authorList>
    </citation>
    <scope>NUCLEOTIDE SEQUENCE [LARGE SCALE GENOMIC DNA]</scope>
    <source>
        <strain evidence="8">CCMP621</strain>
    </source>
</reference>
<dbReference type="UniPathway" id="UPA00143"/>
<dbReference type="GeneID" id="5788467"/>
<organism evidence="7 8">
    <name type="scientific">Bigelowiella natans</name>
    <name type="common">Pedinomonas minutissima</name>
    <name type="synonym">Chlorarachnion sp. (strain CCMP621)</name>
    <dbReference type="NCBI Taxonomy" id="227086"/>
    <lineage>
        <taxon>Eukaryota</taxon>
        <taxon>Sar</taxon>
        <taxon>Rhizaria</taxon>
        <taxon>Cercozoa</taxon>
        <taxon>Chlorarachniophyceae</taxon>
        <taxon>Bigelowiella</taxon>
    </lineage>
</organism>
<keyword evidence="4" id="KW-0747">Spliceosome</keyword>
<dbReference type="GO" id="GO:0008380">
    <property type="term" value="P:RNA splicing"/>
    <property type="evidence" value="ECO:0007669"/>
    <property type="project" value="UniProtKB-KW"/>
</dbReference>
<dbReference type="SMART" id="SM00504">
    <property type="entry name" value="Ubox"/>
    <property type="match status" value="1"/>
</dbReference>
<keyword evidence="2" id="KW-0853">WD repeat</keyword>
<evidence type="ECO:0000256" key="2">
    <source>
        <dbReference type="ARBA" id="ARBA00022574"/>
    </source>
</evidence>
<dbReference type="Proteomes" id="UP000243425">
    <property type="component" value="Nucleomorph 1"/>
</dbReference>
<evidence type="ECO:0000256" key="5">
    <source>
        <dbReference type="ARBA" id="ARBA00023187"/>
    </source>
</evidence>
<protein>
    <submittedName>
        <fullName evidence="7">mRNA splicing protein PRP19</fullName>
    </submittedName>
</protein>
<keyword evidence="7" id="KW-0542">Nucleomorph</keyword>
<dbReference type="Gene3D" id="3.30.40.10">
    <property type="entry name" value="Zinc/RING finger domain, C3HC4 (zinc finger)"/>
    <property type="match status" value="1"/>
</dbReference>
<comment type="similarity">
    <text evidence="1">Belongs to the WD repeat PRP19 family.</text>
</comment>
<keyword evidence="5" id="KW-0508">mRNA splicing</keyword>
<feature type="domain" description="U-box" evidence="6">
    <location>
        <begin position="1"/>
        <end position="84"/>
    </location>
</feature>
<dbReference type="GO" id="GO:0006397">
    <property type="term" value="P:mRNA processing"/>
    <property type="evidence" value="ECO:0007669"/>
    <property type="project" value="UniProtKB-KW"/>
</dbReference>